<evidence type="ECO:0000259" key="1">
    <source>
        <dbReference type="Pfam" id="PF13966"/>
    </source>
</evidence>
<dbReference type="AlphaFoldDB" id="A0ABD2YV53"/>
<protein>
    <recommendedName>
        <fullName evidence="1">Reverse transcriptase zinc-binding domain-containing protein</fullName>
    </recommendedName>
</protein>
<keyword evidence="3" id="KW-1185">Reference proteome</keyword>
<evidence type="ECO:0000313" key="3">
    <source>
        <dbReference type="Proteomes" id="UP001630127"/>
    </source>
</evidence>
<accession>A0ABD2YV53</accession>
<proteinExistence type="predicted"/>
<feature type="domain" description="Reverse transcriptase zinc-binding" evidence="1">
    <location>
        <begin position="41"/>
        <end position="110"/>
    </location>
</feature>
<dbReference type="Pfam" id="PF13966">
    <property type="entry name" value="zf-RVT"/>
    <property type="match status" value="1"/>
</dbReference>
<comment type="caution">
    <text evidence="2">The sequence shown here is derived from an EMBL/GenBank/DDBJ whole genome shotgun (WGS) entry which is preliminary data.</text>
</comment>
<dbReference type="Proteomes" id="UP001630127">
    <property type="component" value="Unassembled WGS sequence"/>
</dbReference>
<dbReference type="InterPro" id="IPR026960">
    <property type="entry name" value="RVT-Znf"/>
</dbReference>
<sequence>MKQILQTKALVIKDVNDVLIWKLNSHGHFVISSTLSKGESAVSFSRRMIWDSKLQLKISIFMWLLLNNLLPLDDILSKFGILMASKCRFCDSQETLNHLFVECKWISQVWFFVKSLLEMSFPHSTQIEFKLNS</sequence>
<organism evidence="2 3">
    <name type="scientific">Cinchona calisaya</name>
    <dbReference type="NCBI Taxonomy" id="153742"/>
    <lineage>
        <taxon>Eukaryota</taxon>
        <taxon>Viridiplantae</taxon>
        <taxon>Streptophyta</taxon>
        <taxon>Embryophyta</taxon>
        <taxon>Tracheophyta</taxon>
        <taxon>Spermatophyta</taxon>
        <taxon>Magnoliopsida</taxon>
        <taxon>eudicotyledons</taxon>
        <taxon>Gunneridae</taxon>
        <taxon>Pentapetalae</taxon>
        <taxon>asterids</taxon>
        <taxon>lamiids</taxon>
        <taxon>Gentianales</taxon>
        <taxon>Rubiaceae</taxon>
        <taxon>Cinchonoideae</taxon>
        <taxon>Cinchoneae</taxon>
        <taxon>Cinchona</taxon>
    </lineage>
</organism>
<name>A0ABD2YV53_9GENT</name>
<dbReference type="EMBL" id="JBJUIK010000012">
    <property type="protein sequence ID" value="KAL3510097.1"/>
    <property type="molecule type" value="Genomic_DNA"/>
</dbReference>
<reference evidence="2 3" key="1">
    <citation type="submission" date="2024-11" db="EMBL/GenBank/DDBJ databases">
        <title>A near-complete genome assembly of Cinchona calisaya.</title>
        <authorList>
            <person name="Lian D.C."/>
            <person name="Zhao X.W."/>
            <person name="Wei L."/>
        </authorList>
    </citation>
    <scope>NUCLEOTIDE SEQUENCE [LARGE SCALE GENOMIC DNA]</scope>
    <source>
        <tissue evidence="2">Nenye</tissue>
    </source>
</reference>
<evidence type="ECO:0000313" key="2">
    <source>
        <dbReference type="EMBL" id="KAL3510097.1"/>
    </source>
</evidence>
<gene>
    <name evidence="2" type="ORF">ACH5RR_029498</name>
</gene>